<dbReference type="EMBL" id="NRRV01000031">
    <property type="protein sequence ID" value="MBK1631758.1"/>
    <property type="molecule type" value="Genomic_DNA"/>
</dbReference>
<dbReference type="Pfam" id="PF06097">
    <property type="entry name" value="DUF945"/>
    <property type="match status" value="1"/>
</dbReference>
<dbReference type="RefSeq" id="WP_200238489.1">
    <property type="nucleotide sequence ID" value="NZ_NRRV01000031.1"/>
</dbReference>
<evidence type="ECO:0000313" key="1">
    <source>
        <dbReference type="EMBL" id="MBK1631758.1"/>
    </source>
</evidence>
<reference evidence="1 2" key="1">
    <citation type="journal article" date="2020" name="Microorganisms">
        <title>Osmotic Adaptation and Compatible Solute Biosynthesis of Phototrophic Bacteria as Revealed from Genome Analyses.</title>
        <authorList>
            <person name="Imhoff J.F."/>
            <person name="Rahn T."/>
            <person name="Kunzel S."/>
            <person name="Keller A."/>
            <person name="Neulinger S.C."/>
        </authorList>
    </citation>
    <scope>NUCLEOTIDE SEQUENCE [LARGE SCALE GENOMIC DNA]</scope>
    <source>
        <strain evidence="1 2">DSM 6210</strain>
    </source>
</reference>
<sequence length="477" mass="50397">MRRLIVAALVVAAVAAVLPAALGLYLQHRQEQFLSDLAARGLRIHAAEYDRGWMRSEARVELVGIRDADGDAGGDAQPVRLRLTLELAHGPQVWLRAWPPPLALARGRLRVLDGPRPLPPLVLAARLRMDGELAVDGRVPDVTYSGEAGRLHSVGAEVRLVLPPDGRWRADGVLGTLAATSPDGRRLRLGGLRWRLRSALPGVALPVDRVQLSLDSLQLDGTEERPALELAGLGLRLTAEAGSDTLALGASARVETLALAGAAYAPSRLALEVAGLSPDALRRLGAGLERLDHAALTVSQQGLVTGRLLVAALPELFAGTPAATLRTLRVATPFGEVRTEARLRLAASGEASERAPTARLVPAETLRSLGRRLRGDAKLSAPRALVVAFAARQESERAQRELALRGEPSDVLPPALAADVEAAAEAATAKLVREGWLSADGARLHTELRFDASGMTVNDKPTAKPAWLAGGGHHAAP</sequence>
<protein>
    <recommendedName>
        <fullName evidence="3">DUF945 domain-containing protein</fullName>
    </recommendedName>
</protein>
<proteinExistence type="predicted"/>
<keyword evidence="2" id="KW-1185">Reference proteome</keyword>
<accession>A0ABS1CIN5</accession>
<evidence type="ECO:0000313" key="2">
    <source>
        <dbReference type="Proteomes" id="UP000748752"/>
    </source>
</evidence>
<name>A0ABS1CIN5_9GAMM</name>
<comment type="caution">
    <text evidence="1">The sequence shown here is derived from an EMBL/GenBank/DDBJ whole genome shotgun (WGS) entry which is preliminary data.</text>
</comment>
<gene>
    <name evidence="1" type="ORF">CKO31_13630</name>
</gene>
<organism evidence="1 2">
    <name type="scientific">Thiohalocapsa halophila</name>
    <dbReference type="NCBI Taxonomy" id="69359"/>
    <lineage>
        <taxon>Bacteria</taxon>
        <taxon>Pseudomonadati</taxon>
        <taxon>Pseudomonadota</taxon>
        <taxon>Gammaproteobacteria</taxon>
        <taxon>Chromatiales</taxon>
        <taxon>Chromatiaceae</taxon>
        <taxon>Thiohalocapsa</taxon>
    </lineage>
</organism>
<dbReference type="InterPro" id="IPR010352">
    <property type="entry name" value="DUF945"/>
</dbReference>
<dbReference type="Proteomes" id="UP000748752">
    <property type="component" value="Unassembled WGS sequence"/>
</dbReference>
<evidence type="ECO:0008006" key="3">
    <source>
        <dbReference type="Google" id="ProtNLM"/>
    </source>
</evidence>